<keyword evidence="3 11" id="KW-0812">Transmembrane</keyword>
<proteinExistence type="predicted"/>
<dbReference type="GO" id="GO:0004672">
    <property type="term" value="F:protein kinase activity"/>
    <property type="evidence" value="ECO:0007669"/>
    <property type="project" value="InterPro"/>
</dbReference>
<dbReference type="Gene3D" id="1.10.510.10">
    <property type="entry name" value="Transferase(Phosphotransferase) domain 1"/>
    <property type="match status" value="1"/>
</dbReference>
<dbReference type="AlphaFoldDB" id="A0AAW1I3B5"/>
<keyword evidence="6 9" id="KW-0067">ATP-binding</keyword>
<keyword evidence="12" id="KW-0732">Signal</keyword>
<dbReference type="PROSITE" id="PS51257">
    <property type="entry name" value="PROKAR_LIPOPROTEIN"/>
    <property type="match status" value="1"/>
</dbReference>
<accession>A0AAW1I3B5</accession>
<dbReference type="Pfam" id="PF08263">
    <property type="entry name" value="LRRNT_2"/>
    <property type="match status" value="1"/>
</dbReference>
<evidence type="ECO:0000256" key="1">
    <source>
        <dbReference type="ARBA" id="ARBA00004370"/>
    </source>
</evidence>
<keyword evidence="15" id="KW-1185">Reference proteome</keyword>
<dbReference type="PANTHER" id="PTHR48007">
    <property type="entry name" value="LEUCINE-RICH REPEAT RECEPTOR-LIKE PROTEIN KINASE PXC1"/>
    <property type="match status" value="1"/>
</dbReference>
<dbReference type="PROSITE" id="PS00107">
    <property type="entry name" value="PROTEIN_KINASE_ATP"/>
    <property type="match status" value="1"/>
</dbReference>
<dbReference type="InterPro" id="IPR013210">
    <property type="entry name" value="LRR_N_plant-typ"/>
</dbReference>
<dbReference type="InterPro" id="IPR046959">
    <property type="entry name" value="PRK1-6/SRF4-like"/>
</dbReference>
<dbReference type="InterPro" id="IPR001611">
    <property type="entry name" value="Leu-rich_rpt"/>
</dbReference>
<dbReference type="Gene3D" id="3.30.200.20">
    <property type="entry name" value="Phosphorylase Kinase, domain 1"/>
    <property type="match status" value="1"/>
</dbReference>
<evidence type="ECO:0000256" key="6">
    <source>
        <dbReference type="ARBA" id="ARBA00022840"/>
    </source>
</evidence>
<feature type="region of interest" description="Disordered" evidence="10">
    <location>
        <begin position="296"/>
        <end position="335"/>
    </location>
</feature>
<dbReference type="Gene3D" id="3.80.10.10">
    <property type="entry name" value="Ribonuclease Inhibitor"/>
    <property type="match status" value="2"/>
</dbReference>
<evidence type="ECO:0000313" key="15">
    <source>
        <dbReference type="Proteomes" id="UP001443914"/>
    </source>
</evidence>
<dbReference type="FunFam" id="3.30.200.20:FF:000307">
    <property type="entry name" value="pollen receptor-like kinase 1"/>
    <property type="match status" value="1"/>
</dbReference>
<reference evidence="14" key="1">
    <citation type="submission" date="2024-03" db="EMBL/GenBank/DDBJ databases">
        <title>WGS assembly of Saponaria officinalis var. Norfolk2.</title>
        <authorList>
            <person name="Jenkins J."/>
            <person name="Shu S."/>
            <person name="Grimwood J."/>
            <person name="Barry K."/>
            <person name="Goodstein D."/>
            <person name="Schmutz J."/>
            <person name="Leebens-Mack J."/>
            <person name="Osbourn A."/>
        </authorList>
    </citation>
    <scope>NUCLEOTIDE SEQUENCE [LARGE SCALE GENOMIC DNA]</scope>
    <source>
        <strain evidence="14">JIC</strain>
    </source>
</reference>
<name>A0AAW1I3B5_SAPOF</name>
<dbReference type="InterPro" id="IPR000719">
    <property type="entry name" value="Prot_kinase_dom"/>
</dbReference>
<gene>
    <name evidence="14" type="ORF">RND81_10G179100</name>
</gene>
<evidence type="ECO:0000256" key="4">
    <source>
        <dbReference type="ARBA" id="ARBA00022737"/>
    </source>
</evidence>
<dbReference type="GO" id="GO:0005524">
    <property type="term" value="F:ATP binding"/>
    <property type="evidence" value="ECO:0007669"/>
    <property type="project" value="UniProtKB-UniRule"/>
</dbReference>
<dbReference type="Pfam" id="PF00560">
    <property type="entry name" value="LRR_1"/>
    <property type="match status" value="1"/>
</dbReference>
<keyword evidence="4" id="KW-0677">Repeat</keyword>
<keyword evidence="7 11" id="KW-1133">Transmembrane helix</keyword>
<comment type="caution">
    <text evidence="14">The sequence shown here is derived from an EMBL/GenBank/DDBJ whole genome shotgun (WGS) entry which is preliminary data.</text>
</comment>
<dbReference type="SUPFAM" id="SSF56112">
    <property type="entry name" value="Protein kinase-like (PK-like)"/>
    <property type="match status" value="1"/>
</dbReference>
<feature type="chain" id="PRO_5043318033" description="Protein kinase domain-containing protein" evidence="12">
    <location>
        <begin position="27"/>
        <end position="668"/>
    </location>
</feature>
<dbReference type="Proteomes" id="UP001443914">
    <property type="component" value="Unassembled WGS sequence"/>
</dbReference>
<evidence type="ECO:0000256" key="11">
    <source>
        <dbReference type="SAM" id="Phobius"/>
    </source>
</evidence>
<evidence type="ECO:0000256" key="3">
    <source>
        <dbReference type="ARBA" id="ARBA00022692"/>
    </source>
</evidence>
<dbReference type="EMBL" id="JBDFQZ010000010">
    <property type="protein sequence ID" value="KAK9683986.1"/>
    <property type="molecule type" value="Genomic_DNA"/>
</dbReference>
<dbReference type="PANTHER" id="PTHR48007:SF67">
    <property type="entry name" value="POLLEN RECEPTOR-LIKE KINASE 1"/>
    <property type="match status" value="1"/>
</dbReference>
<dbReference type="PROSITE" id="PS50011">
    <property type="entry name" value="PROTEIN_KINASE_DOM"/>
    <property type="match status" value="1"/>
</dbReference>
<evidence type="ECO:0000259" key="13">
    <source>
        <dbReference type="PROSITE" id="PS50011"/>
    </source>
</evidence>
<feature type="signal peptide" evidence="12">
    <location>
        <begin position="1"/>
        <end position="26"/>
    </location>
</feature>
<feature type="binding site" evidence="9">
    <location>
        <position position="385"/>
    </location>
    <ligand>
        <name>ATP</name>
        <dbReference type="ChEBI" id="CHEBI:30616"/>
    </ligand>
</feature>
<dbReference type="InterPro" id="IPR032675">
    <property type="entry name" value="LRR_dom_sf"/>
</dbReference>
<evidence type="ECO:0000256" key="12">
    <source>
        <dbReference type="SAM" id="SignalP"/>
    </source>
</evidence>
<evidence type="ECO:0000256" key="10">
    <source>
        <dbReference type="SAM" id="MobiDB-lite"/>
    </source>
</evidence>
<organism evidence="14 15">
    <name type="scientific">Saponaria officinalis</name>
    <name type="common">Common soapwort</name>
    <name type="synonym">Lychnis saponaria</name>
    <dbReference type="NCBI Taxonomy" id="3572"/>
    <lineage>
        <taxon>Eukaryota</taxon>
        <taxon>Viridiplantae</taxon>
        <taxon>Streptophyta</taxon>
        <taxon>Embryophyta</taxon>
        <taxon>Tracheophyta</taxon>
        <taxon>Spermatophyta</taxon>
        <taxon>Magnoliopsida</taxon>
        <taxon>eudicotyledons</taxon>
        <taxon>Gunneridae</taxon>
        <taxon>Pentapetalae</taxon>
        <taxon>Caryophyllales</taxon>
        <taxon>Caryophyllaceae</taxon>
        <taxon>Caryophylleae</taxon>
        <taxon>Saponaria</taxon>
    </lineage>
</organism>
<dbReference type="InterPro" id="IPR017441">
    <property type="entry name" value="Protein_kinase_ATP_BS"/>
</dbReference>
<evidence type="ECO:0000256" key="7">
    <source>
        <dbReference type="ARBA" id="ARBA00022989"/>
    </source>
</evidence>
<keyword evidence="8 11" id="KW-0472">Membrane</keyword>
<keyword evidence="2" id="KW-0433">Leucine-rich repeat</keyword>
<evidence type="ECO:0000256" key="2">
    <source>
        <dbReference type="ARBA" id="ARBA00022614"/>
    </source>
</evidence>
<feature type="domain" description="Protein kinase" evidence="13">
    <location>
        <begin position="357"/>
        <end position="640"/>
    </location>
</feature>
<evidence type="ECO:0000256" key="9">
    <source>
        <dbReference type="PROSITE-ProRule" id="PRU10141"/>
    </source>
</evidence>
<keyword evidence="5 9" id="KW-0547">Nucleotide-binding</keyword>
<protein>
    <recommendedName>
        <fullName evidence="13">Protein kinase domain-containing protein</fullName>
    </recommendedName>
</protein>
<evidence type="ECO:0000256" key="8">
    <source>
        <dbReference type="ARBA" id="ARBA00023136"/>
    </source>
</evidence>
<sequence length="668" mass="74708">MAHKQQQLSFLLLLLIFSHIIIACYGAPPLSNDANALLKVKASLIDKFGALTSWTSTTLPCLGKKNNWVGIICSRGGNIWGLRLENMRLEGLIDVDALAELPRLRSISLINNSFGGQMHDFRKLRALKSIYLSHNKFEGNIDPNAFEGMRRLRKIHLEYNNFSGEFPTSLMTLSRIVELRLDNNQFQGGLPNLQLSSSLHVFNVSNNLFVGPIPTSLAKFDASAFQGNEELCGPPLQEQCNETIPIPTPTQQLKPSPTPLEDSIPIIALVFGIIIAMILAIMVILMIIYRRNDNAGPPPTRDGQPRDLEQQQSQKHVGKGSQRGTNNNNANNSKYENGKLTFVNKEIERFDLPDLLKASAEILGSGCFGSCYKATLNNGNVVVVKRFKMMNNVGRDDFQEHLRRLGRVCHPNLLPLVAYYYRKEEKLFISDPMSKGSLAFLLHGQTKGNPSLDWPTRLKIIKGVARGLSYLYEELPILVAPHGHLKSSNVLLNNSFEPKLSDYGLIPLINQESVQEMMIAYKSPEYFNNGRITKKTDVWSLGILILETLSGKFPSIYLENGNNNNNKSEVDVSNWVKNVVDDEGFDESMGNTKNCEGEMQKLLDIGLACCESNVEKRFDMKKAYDMIEEVRECDNDDDFFSTGASVEVESVDARSSRGMSDDFTLSIT</sequence>
<evidence type="ECO:0000256" key="5">
    <source>
        <dbReference type="ARBA" id="ARBA00022741"/>
    </source>
</evidence>
<feature type="transmembrane region" description="Helical" evidence="11">
    <location>
        <begin position="266"/>
        <end position="289"/>
    </location>
</feature>
<dbReference type="InterPro" id="IPR011009">
    <property type="entry name" value="Kinase-like_dom_sf"/>
</dbReference>
<comment type="subcellular location">
    <subcellularLocation>
        <location evidence="1">Membrane</location>
    </subcellularLocation>
</comment>
<dbReference type="Pfam" id="PF00069">
    <property type="entry name" value="Pkinase"/>
    <property type="match status" value="1"/>
</dbReference>
<evidence type="ECO:0000313" key="14">
    <source>
        <dbReference type="EMBL" id="KAK9683986.1"/>
    </source>
</evidence>
<dbReference type="SUPFAM" id="SSF52058">
    <property type="entry name" value="L domain-like"/>
    <property type="match status" value="1"/>
</dbReference>
<dbReference type="GO" id="GO:0016020">
    <property type="term" value="C:membrane"/>
    <property type="evidence" value="ECO:0007669"/>
    <property type="project" value="UniProtKB-SubCell"/>
</dbReference>